<dbReference type="Xenbase" id="XB-GENE-943623">
    <property type="gene designation" value="gjd4"/>
</dbReference>
<sequence length="414" mass="46433">MCRANLSCQETDDLLHGTFIHGLRFLLSVVKKTPLVIGSEATLATMEYLDSVGYLIITFNYNVTAIGKVWLTLMLLLRMAMVLFAGYPLYQDEQERFICNTLQPGCSNVCYDIFSPVSHMRFWLFQTMIVFLPYAMFAVHILHRVVGYMAPTNDHFRKSNTPTYHGVGLQMEIPDFSLAYIVQLLLRTLLEAGFCTGQYFLFGILVPKRFSCSQAPCTSSVDCYISRPTEKSLMMIFIWGTGVISLILGLVDLIYVIHRRRRSERLKRELLLLENDSLKGGCCSDSPPNSNLHGAPEPMALYADSASNDLEKIEEKIKGDSHSLPSYEGETASFQTESSHHDVGKSNMNTNSNKSCSWQVSLTSADGKPTKSDHHLVTPRQLKPKQENCSSSNLGILSPPEKSPVSKSKKSEWV</sequence>
<dbReference type="PANTHER" id="PTHR11984">
    <property type="entry name" value="CONNEXIN"/>
    <property type="match status" value="1"/>
</dbReference>
<dbReference type="PROSITE" id="PS00407">
    <property type="entry name" value="CONNEXINS_1"/>
    <property type="match status" value="1"/>
</dbReference>
<evidence type="ECO:0000256" key="4">
    <source>
        <dbReference type="ARBA" id="ARBA00022692"/>
    </source>
</evidence>
<keyword evidence="3" id="KW-1003">Cell membrane</keyword>
<dbReference type="GeneTree" id="ENSGT01150000286949"/>
<dbReference type="InterPro" id="IPR019570">
    <property type="entry name" value="Connexin_CCC"/>
</dbReference>
<dbReference type="GO" id="GO:0007154">
    <property type="term" value="P:cell communication"/>
    <property type="evidence" value="ECO:0007669"/>
    <property type="project" value="InterPro"/>
</dbReference>
<keyword evidence="6" id="KW-0965">Cell junction</keyword>
<evidence type="ECO:0000259" key="12">
    <source>
        <dbReference type="SMART" id="SM00037"/>
    </source>
</evidence>
<dbReference type="SMART" id="SM00037">
    <property type="entry name" value="CNX"/>
    <property type="match status" value="1"/>
</dbReference>
<feature type="transmembrane region" description="Helical" evidence="11">
    <location>
        <begin position="236"/>
        <end position="258"/>
    </location>
</feature>
<evidence type="ECO:0000256" key="2">
    <source>
        <dbReference type="ARBA" id="ARBA00004651"/>
    </source>
</evidence>
<evidence type="ECO:0000256" key="10">
    <source>
        <dbReference type="SAM" id="MobiDB-lite"/>
    </source>
</evidence>
<feature type="region of interest" description="Disordered" evidence="10">
    <location>
        <begin position="318"/>
        <end position="414"/>
    </location>
</feature>
<comment type="subcellular location">
    <subcellularLocation>
        <location evidence="1">Cell junction</location>
        <location evidence="1">Gap junction</location>
    </subcellularLocation>
    <subcellularLocation>
        <location evidence="2 9">Cell membrane</location>
        <topology evidence="2 9">Multi-pass membrane protein</topology>
    </subcellularLocation>
</comment>
<gene>
    <name evidence="14" type="primary">gjd4</name>
</gene>
<dbReference type="GO" id="GO:0005922">
    <property type="term" value="C:connexin complex"/>
    <property type="evidence" value="ECO:0007669"/>
    <property type="project" value="InterPro"/>
</dbReference>
<dbReference type="PRINTS" id="PR00206">
    <property type="entry name" value="CONNEXIN"/>
</dbReference>
<comment type="function">
    <text evidence="9">One gap junction consists of a cluster of closely packed pairs of transmembrane channels, the connexons, through which materials of low MW diffuse from one cell to a neighboring cell.</text>
</comment>
<dbReference type="Bgee" id="ENSXETG00000026500">
    <property type="expression patterns" value="Expressed in neurula embryo and 1 other cell type or tissue"/>
</dbReference>
<dbReference type="PANTHER" id="PTHR11984:SF3">
    <property type="entry name" value="GAP JUNCTION DELTA-4 PROTEIN"/>
    <property type="match status" value="1"/>
</dbReference>
<feature type="compositionally biased region" description="Polar residues" evidence="10">
    <location>
        <begin position="346"/>
        <end position="364"/>
    </location>
</feature>
<dbReference type="InParanoid" id="A0A6I8PJE0"/>
<evidence type="ECO:0000256" key="5">
    <source>
        <dbReference type="ARBA" id="ARBA00022868"/>
    </source>
</evidence>
<keyword evidence="7 11" id="KW-1133">Transmembrane helix</keyword>
<comment type="subunit">
    <text evidence="9">A connexon is composed of a hexamer of connexins.</text>
</comment>
<dbReference type="InterPro" id="IPR038359">
    <property type="entry name" value="Connexin_N_sf"/>
</dbReference>
<accession>A0A6I8PJE0</accession>
<protein>
    <recommendedName>
        <fullName evidence="9">Gap junction protein</fullName>
    </recommendedName>
</protein>
<proteinExistence type="inferred from homology"/>
<evidence type="ECO:0000256" key="6">
    <source>
        <dbReference type="ARBA" id="ARBA00022949"/>
    </source>
</evidence>
<organism evidence="14">
    <name type="scientific">Xenopus tropicalis</name>
    <name type="common">Western clawed frog</name>
    <name type="synonym">Silurana tropicalis</name>
    <dbReference type="NCBI Taxonomy" id="8364"/>
    <lineage>
        <taxon>Eukaryota</taxon>
        <taxon>Metazoa</taxon>
        <taxon>Chordata</taxon>
        <taxon>Craniata</taxon>
        <taxon>Vertebrata</taxon>
        <taxon>Euteleostomi</taxon>
        <taxon>Amphibia</taxon>
        <taxon>Batrachia</taxon>
        <taxon>Anura</taxon>
        <taxon>Pipoidea</taxon>
        <taxon>Pipidae</taxon>
        <taxon>Xenopodinae</taxon>
        <taxon>Xenopus</taxon>
        <taxon>Silurana</taxon>
    </lineage>
</organism>
<evidence type="ECO:0000256" key="1">
    <source>
        <dbReference type="ARBA" id="ARBA00004610"/>
    </source>
</evidence>
<evidence type="ECO:0000256" key="7">
    <source>
        <dbReference type="ARBA" id="ARBA00022989"/>
    </source>
</evidence>
<reference evidence="14" key="1">
    <citation type="journal article" date="2010" name="Science">
        <title>The genome of the Western clawed frog Xenopus tropicalis.</title>
        <authorList>
            <person name="Hellsten U."/>
            <person name="Harland R.M."/>
            <person name="Gilchrist M.J."/>
            <person name="Hendrix D."/>
            <person name="Jurka J."/>
            <person name="Kapitonov V."/>
            <person name="Ovcharenko I."/>
            <person name="Putnam N.H."/>
            <person name="Shu S."/>
            <person name="Taher L."/>
            <person name="Blitz I.L."/>
            <person name="Blumberg B."/>
            <person name="Dichmann D.S."/>
            <person name="Dubchak I."/>
            <person name="Amaya E."/>
            <person name="Detter J.C."/>
            <person name="Fletcher R."/>
            <person name="Gerhard D.S."/>
            <person name="Goodstein D."/>
            <person name="Graves T."/>
            <person name="Grigoriev I.V."/>
            <person name="Grimwood J."/>
            <person name="Kawashima T."/>
            <person name="Lindquist E."/>
            <person name="Lucas S.M."/>
            <person name="Mead P.E."/>
            <person name="Mitros T."/>
            <person name="Ogino H."/>
            <person name="Ohta Y."/>
            <person name="Poliakov A.V."/>
            <person name="Pollet N."/>
            <person name="Robert J."/>
            <person name="Salamov A."/>
            <person name="Sater A.K."/>
            <person name="Schmutz J."/>
            <person name="Terry A."/>
            <person name="Vize P.D."/>
            <person name="Warren W.C."/>
            <person name="Wells D."/>
            <person name="Wills A."/>
            <person name="Wilson R.K."/>
            <person name="Zimmerman L.B."/>
            <person name="Zorn A.M."/>
            <person name="Grainger R."/>
            <person name="Grammer T."/>
            <person name="Khokha M.K."/>
            <person name="Richardson P.M."/>
            <person name="Rokhsar D.S."/>
        </authorList>
    </citation>
    <scope>NUCLEOTIDE SEQUENCE [LARGE SCALE GENOMIC DNA]</scope>
    <source>
        <strain evidence="14">Nigerian</strain>
    </source>
</reference>
<keyword evidence="8 11" id="KW-0472">Membrane</keyword>
<feature type="transmembrane region" description="Helical" evidence="11">
    <location>
        <begin position="122"/>
        <end position="142"/>
    </location>
</feature>
<dbReference type="FunCoup" id="A0A6I8PJE0">
    <property type="interactions" value="5"/>
</dbReference>
<keyword evidence="4 9" id="KW-0812">Transmembrane</keyword>
<name>A0A6I8PJE0_XENTR</name>
<dbReference type="PROSITE" id="PS00408">
    <property type="entry name" value="CONNEXINS_2"/>
    <property type="match status" value="1"/>
</dbReference>
<evidence type="ECO:0000313" key="14">
    <source>
        <dbReference type="Ensembl" id="ENSXETP00000055872"/>
    </source>
</evidence>
<evidence type="ECO:0000256" key="9">
    <source>
        <dbReference type="RuleBase" id="RU000630"/>
    </source>
</evidence>
<dbReference type="Ensembl" id="ENSXETT00000055872">
    <property type="protein sequence ID" value="ENSXETP00000055872"/>
    <property type="gene ID" value="ENSXETG00000026500"/>
</dbReference>
<feature type="domain" description="Connexin cysteine-rich" evidence="13">
    <location>
        <begin position="190"/>
        <end position="256"/>
    </location>
</feature>
<reference evidence="14" key="2">
    <citation type="submission" date="2020-05" db="UniProtKB">
        <authorList>
            <consortium name="Ensembl"/>
        </authorList>
    </citation>
    <scope>IDENTIFICATION</scope>
</reference>
<feature type="domain" description="Connexin N-terminal" evidence="12">
    <location>
        <begin position="88"/>
        <end position="121"/>
    </location>
</feature>
<evidence type="ECO:0000259" key="13">
    <source>
        <dbReference type="SMART" id="SM01089"/>
    </source>
</evidence>
<dbReference type="Pfam" id="PF00029">
    <property type="entry name" value="Connexin"/>
    <property type="match status" value="1"/>
</dbReference>
<dbReference type="AlphaFoldDB" id="A0A6I8PJE0"/>
<comment type="similarity">
    <text evidence="9">Belongs to the connexin family.</text>
</comment>
<keyword evidence="5 9" id="KW-0303">Gap junction</keyword>
<dbReference type="InterPro" id="IPR000500">
    <property type="entry name" value="Connexin"/>
</dbReference>
<evidence type="ECO:0000256" key="3">
    <source>
        <dbReference type="ARBA" id="ARBA00022475"/>
    </source>
</evidence>
<dbReference type="InterPro" id="IPR013092">
    <property type="entry name" value="Connexin_N"/>
</dbReference>
<dbReference type="InterPro" id="IPR017990">
    <property type="entry name" value="Connexin_CS"/>
</dbReference>
<evidence type="ECO:0000256" key="11">
    <source>
        <dbReference type="SAM" id="Phobius"/>
    </source>
</evidence>
<evidence type="ECO:0000256" key="8">
    <source>
        <dbReference type="ARBA" id="ARBA00023136"/>
    </source>
</evidence>
<dbReference type="Gene3D" id="1.20.1440.80">
    <property type="entry name" value="Gap junction channel protein cysteine-rich domain"/>
    <property type="match status" value="1"/>
</dbReference>
<dbReference type="SMART" id="SM01089">
    <property type="entry name" value="Connexin_CCC"/>
    <property type="match status" value="1"/>
</dbReference>